<keyword evidence="7 12" id="KW-1133">Transmembrane helix</keyword>
<dbReference type="Gramene" id="TraesSYM5D03G03011270.1">
    <property type="protein sequence ID" value="TraesSYM5D03G03011270.1"/>
    <property type="gene ID" value="TraesSYM5D03G03011270"/>
</dbReference>
<reference evidence="14" key="2">
    <citation type="submission" date="2018-10" db="UniProtKB">
        <authorList>
            <consortium name="EnsemblPlants"/>
        </authorList>
    </citation>
    <scope>IDENTIFICATION</scope>
</reference>
<dbReference type="Gramene" id="TraesLDM5D03G03076900.1">
    <property type="protein sequence ID" value="TraesLDM5D03G03076900.1"/>
    <property type="gene ID" value="TraesLDM5D03G03076900"/>
</dbReference>
<dbReference type="Gramene" id="TraesCS5D02G114300.1">
    <property type="protein sequence ID" value="TraesCS5D02G114300.1"/>
    <property type="gene ID" value="TraesCS5D02G114300"/>
</dbReference>
<keyword evidence="10" id="KW-0175">Coiled coil</keyword>
<dbReference type="InterPro" id="IPR005828">
    <property type="entry name" value="MFS_sugar_transport-like"/>
</dbReference>
<evidence type="ECO:0000256" key="8">
    <source>
        <dbReference type="ARBA" id="ARBA00023136"/>
    </source>
</evidence>
<evidence type="ECO:0000256" key="11">
    <source>
        <dbReference type="SAM" id="MobiDB-lite"/>
    </source>
</evidence>
<dbReference type="Gramene" id="TraesJUL5D03G03096280.1">
    <property type="protein sequence ID" value="TraesJUL5D03G03096280.1"/>
    <property type="gene ID" value="TraesJUL5D03G03096280"/>
</dbReference>
<feature type="transmembrane region" description="Helical" evidence="12">
    <location>
        <begin position="452"/>
        <end position="470"/>
    </location>
</feature>
<evidence type="ECO:0000256" key="1">
    <source>
        <dbReference type="ARBA" id="ARBA00004141"/>
    </source>
</evidence>
<dbReference type="Gramene" id="TraesCAD_scaffold_009484_01G000100.1">
    <property type="protein sequence ID" value="TraesCAD_scaffold_009484_01G000100.1"/>
    <property type="gene ID" value="TraesCAD_scaffold_009484_01G000100"/>
</dbReference>
<protein>
    <recommendedName>
        <fullName evidence="13">Major facilitator superfamily (MFS) profile domain-containing protein</fullName>
    </recommendedName>
</protein>
<keyword evidence="5 12" id="KW-0812">Transmembrane</keyword>
<dbReference type="PRINTS" id="PR00171">
    <property type="entry name" value="SUGRTRNSPORT"/>
</dbReference>
<name>A0A3B6MLM2_WHEAT</name>
<comment type="subcellular location">
    <subcellularLocation>
        <location evidence="1">Membrane</location>
        <topology evidence="1">Multi-pass membrane protein</topology>
    </subcellularLocation>
</comment>
<feature type="transmembrane region" description="Helical" evidence="12">
    <location>
        <begin position="131"/>
        <end position="154"/>
    </location>
</feature>
<dbReference type="EnsemblPlants" id="TraesCS5D02G114300.1">
    <property type="protein sequence ID" value="TraesCS5D02G114300.1"/>
    <property type="gene ID" value="TraesCS5D02G114300"/>
</dbReference>
<dbReference type="Gramene" id="TraesWEE_scaffold_024228_01G000100.1">
    <property type="protein sequence ID" value="TraesWEE_scaffold_024228_01G000100.1"/>
    <property type="gene ID" value="TraesWEE_scaffold_024228_01G000100"/>
</dbReference>
<comment type="similarity">
    <text evidence="2 9">Belongs to the major facilitator superfamily. Sugar transporter (TC 2.A.1.1) family.</text>
</comment>
<dbReference type="InterPro" id="IPR003663">
    <property type="entry name" value="Sugar/inositol_transpt"/>
</dbReference>
<evidence type="ECO:0000313" key="14">
    <source>
        <dbReference type="EnsemblPlants" id="TraesCS5D02G114300.1"/>
    </source>
</evidence>
<evidence type="ECO:0000256" key="10">
    <source>
        <dbReference type="SAM" id="Coils"/>
    </source>
</evidence>
<evidence type="ECO:0000256" key="7">
    <source>
        <dbReference type="ARBA" id="ARBA00022989"/>
    </source>
</evidence>
<dbReference type="Gramene" id="TraesNOR5D03G03100890.1">
    <property type="protein sequence ID" value="TraesNOR5D03G03100890.1"/>
    <property type="gene ID" value="TraesNOR5D03G03100890"/>
</dbReference>
<dbReference type="PANTHER" id="PTHR48020">
    <property type="entry name" value="PROTON MYO-INOSITOL COTRANSPORTER"/>
    <property type="match status" value="1"/>
</dbReference>
<dbReference type="InterPro" id="IPR036259">
    <property type="entry name" value="MFS_trans_sf"/>
</dbReference>
<dbReference type="GO" id="GO:0016020">
    <property type="term" value="C:membrane"/>
    <property type="evidence" value="ECO:0007669"/>
    <property type="project" value="UniProtKB-SubCell"/>
</dbReference>
<dbReference type="Gramene" id="TraesSTA5D03G03063190.1">
    <property type="protein sequence ID" value="TraesSTA5D03G03063190.1"/>
    <property type="gene ID" value="TraesSTA5D03G03063190"/>
</dbReference>
<dbReference type="Gramene" id="TraesCLE_scaffold_008401_01G000200.1">
    <property type="protein sequence ID" value="TraesCLE_scaffold_008401_01G000200.1"/>
    <property type="gene ID" value="TraesCLE_scaffold_008401_01G000200"/>
</dbReference>
<feature type="domain" description="Major facilitator superfamily (MFS) profile" evidence="13">
    <location>
        <begin position="36"/>
        <end position="474"/>
    </location>
</feature>
<dbReference type="OrthoDB" id="6339427at2759"/>
<dbReference type="Gramene" id="TraesMAC5D03G03070340.1">
    <property type="protein sequence ID" value="TraesMAC5D03G03070340.1"/>
    <property type="gene ID" value="TraesMAC5D03G03070340"/>
</dbReference>
<dbReference type="Gramene" id="TraesJAG5D03G03070760.1">
    <property type="protein sequence ID" value="TraesJAG5D03G03070760.1"/>
    <property type="gene ID" value="TraesJAG5D03G03070760"/>
</dbReference>
<evidence type="ECO:0000259" key="13">
    <source>
        <dbReference type="PROSITE" id="PS50850"/>
    </source>
</evidence>
<dbReference type="InterPro" id="IPR050814">
    <property type="entry name" value="Myo-inositol_Transporter"/>
</dbReference>
<evidence type="ECO:0000256" key="4">
    <source>
        <dbReference type="ARBA" id="ARBA00022597"/>
    </source>
</evidence>
<evidence type="ECO:0000256" key="12">
    <source>
        <dbReference type="SAM" id="Phobius"/>
    </source>
</evidence>
<feature type="transmembrane region" description="Helical" evidence="12">
    <location>
        <begin position="191"/>
        <end position="212"/>
    </location>
</feature>
<keyword evidence="4" id="KW-0762">Sugar transport</keyword>
<evidence type="ECO:0000256" key="9">
    <source>
        <dbReference type="RuleBase" id="RU003346"/>
    </source>
</evidence>
<dbReference type="Gramene" id="TraesCS5D03G0268300.2">
    <property type="protein sequence ID" value="TraesCS5D03G0268300.2.CDS"/>
    <property type="gene ID" value="TraesCS5D03G0268300"/>
</dbReference>
<dbReference type="FunFam" id="1.20.1250.20:FF:000025">
    <property type="entry name" value="probable polyol transporter 4"/>
    <property type="match status" value="1"/>
</dbReference>
<reference evidence="14" key="1">
    <citation type="submission" date="2018-08" db="EMBL/GenBank/DDBJ databases">
        <authorList>
            <person name="Rossello M."/>
        </authorList>
    </citation>
    <scope>NUCLEOTIDE SEQUENCE [LARGE SCALE GENOMIC DNA]</scope>
    <source>
        <strain evidence="14">cv. Chinese Spring</strain>
    </source>
</reference>
<evidence type="ECO:0000256" key="6">
    <source>
        <dbReference type="ARBA" id="ARBA00022847"/>
    </source>
</evidence>
<sequence length="488" mass="50974">MEQQHRPDSEAPLLAASKPDGAASSSPPRNRFPFFCAVLASMTSVLMGYNVAVMSGAQIFMAEDLGVSDTQIELLSGAINIYSLVGALLAGWTSDRLGRRLTIVLTNGFFLVGPLIMTLAGGYTALMAGRFISGIGVGYALVIAPIYAAEIAPASSRGLLSSLPEIFINTGVMLSYVSNFAFSALPAHLAWRLMFAAGVVPTVFLAAGVLTMPESPRWLAMKGRLDEAKAVLDRTSDTLAEAEQRLREIEEVVDAGSNGAGGSNGGGGTWNEVATKAGVRRVLATVLALQFFQQASGIDSVVLYGPRVLAMAGVTSNTLLLGLNVLFGVAKAGSILIAMALADRVGRRPLLLVSTGGMTASLLVLGSVFAAFAGAKDDAAVAAVAVAAVVAFVCTFSVGFGPMAWVYSSEILPLRLRGQGAGLGTAMNRVMSGIVTMTFISLYGAITMAGAFYLYAAVAAASFVFIYTCLPETRGRNLEDMEQLFRTK</sequence>
<dbReference type="PROSITE" id="PS50850">
    <property type="entry name" value="MFS"/>
    <property type="match status" value="1"/>
</dbReference>
<dbReference type="Gramene" id="TraesARI5D03G03024700.1">
    <property type="protein sequence ID" value="TraesARI5D03G03024700.1"/>
    <property type="gene ID" value="TraesARI5D03G03024700"/>
</dbReference>
<evidence type="ECO:0000313" key="15">
    <source>
        <dbReference type="Proteomes" id="UP000019116"/>
    </source>
</evidence>
<dbReference type="Gramene" id="TraesKAR5D01G0096560.1">
    <property type="protein sequence ID" value="cds.TraesKAR5D01G0096560.1"/>
    <property type="gene ID" value="TraesKAR5D01G0096560"/>
</dbReference>
<feature type="region of interest" description="Disordered" evidence="11">
    <location>
        <begin position="1"/>
        <end position="27"/>
    </location>
</feature>
<feature type="transmembrane region" description="Helical" evidence="12">
    <location>
        <begin position="379"/>
        <end position="405"/>
    </location>
</feature>
<organism evidence="14">
    <name type="scientific">Triticum aestivum</name>
    <name type="common">Wheat</name>
    <dbReference type="NCBI Taxonomy" id="4565"/>
    <lineage>
        <taxon>Eukaryota</taxon>
        <taxon>Viridiplantae</taxon>
        <taxon>Streptophyta</taxon>
        <taxon>Embryophyta</taxon>
        <taxon>Tracheophyta</taxon>
        <taxon>Spermatophyta</taxon>
        <taxon>Magnoliopsida</taxon>
        <taxon>Liliopsida</taxon>
        <taxon>Poales</taxon>
        <taxon>Poaceae</taxon>
        <taxon>BOP clade</taxon>
        <taxon>Pooideae</taxon>
        <taxon>Triticodae</taxon>
        <taxon>Triticeae</taxon>
        <taxon>Triticinae</taxon>
        <taxon>Triticum</taxon>
    </lineage>
</organism>
<dbReference type="SUPFAM" id="SSF103473">
    <property type="entry name" value="MFS general substrate transporter"/>
    <property type="match status" value="1"/>
</dbReference>
<dbReference type="InterPro" id="IPR005829">
    <property type="entry name" value="Sugar_transporter_CS"/>
</dbReference>
<feature type="transmembrane region" description="Helical" evidence="12">
    <location>
        <begin position="166"/>
        <end position="185"/>
    </location>
</feature>
<dbReference type="InterPro" id="IPR020846">
    <property type="entry name" value="MFS_dom"/>
</dbReference>
<feature type="transmembrane region" description="Helical" evidence="12">
    <location>
        <begin position="72"/>
        <end position="92"/>
    </location>
</feature>
<dbReference type="Gramene" id="TraesLAC5D03G03027770.1">
    <property type="protein sequence ID" value="TraesLAC5D03G03027770.1"/>
    <property type="gene ID" value="TraesLAC5D03G03027770"/>
</dbReference>
<keyword evidence="15" id="KW-1185">Reference proteome</keyword>
<keyword evidence="8 12" id="KW-0472">Membrane</keyword>
<dbReference type="SMR" id="A0A3B6MLM2"/>
<dbReference type="Gramene" id="TraesRN5D0100282200.2">
    <property type="protein sequence ID" value="TraesRN5D0100282200.2"/>
    <property type="gene ID" value="TraesRN5D0100282200"/>
</dbReference>
<feature type="transmembrane region" description="Helical" evidence="12">
    <location>
        <begin position="319"/>
        <end position="342"/>
    </location>
</feature>
<dbReference type="AlphaFoldDB" id="A0A3B6MLM2"/>
<feature type="transmembrane region" description="Helical" evidence="12">
    <location>
        <begin position="104"/>
        <end position="125"/>
    </location>
</feature>
<dbReference type="PaxDb" id="4565-Traes_5DS_AB059A433.1"/>
<dbReference type="RefSeq" id="XP_044395787.1">
    <property type="nucleotide sequence ID" value="XM_044539852.1"/>
</dbReference>
<keyword evidence="6" id="KW-0769">Symport</keyword>
<gene>
    <name evidence="14" type="primary">LOC123119889</name>
</gene>
<dbReference type="PANTHER" id="PTHR48020:SF49">
    <property type="entry name" value="SUGAR TRANSPORTER"/>
    <property type="match status" value="1"/>
</dbReference>
<dbReference type="Proteomes" id="UP000019116">
    <property type="component" value="Chromosome 5D"/>
</dbReference>
<dbReference type="Gramene" id="TraesROB_scaffold_003662_01G000100.1">
    <property type="protein sequence ID" value="TraesROB_scaffold_003662_01G000100.1"/>
    <property type="gene ID" value="TraesROB_scaffold_003662_01G000100"/>
</dbReference>
<evidence type="ECO:0000256" key="2">
    <source>
        <dbReference type="ARBA" id="ARBA00010992"/>
    </source>
</evidence>
<accession>A0A3B6MLM2</accession>
<feature type="coiled-coil region" evidence="10">
    <location>
        <begin position="225"/>
        <end position="252"/>
    </location>
</feature>
<dbReference type="NCBIfam" id="TIGR00879">
    <property type="entry name" value="SP"/>
    <property type="match status" value="1"/>
</dbReference>
<dbReference type="Pfam" id="PF00083">
    <property type="entry name" value="Sugar_tr"/>
    <property type="match status" value="1"/>
</dbReference>
<dbReference type="GeneID" id="123119889"/>
<dbReference type="PROSITE" id="PS00217">
    <property type="entry name" value="SUGAR_TRANSPORT_2"/>
    <property type="match status" value="1"/>
</dbReference>
<feature type="transmembrane region" description="Helical" evidence="12">
    <location>
        <begin position="32"/>
        <end position="52"/>
    </location>
</feature>
<dbReference type="GO" id="GO:0015293">
    <property type="term" value="F:symporter activity"/>
    <property type="evidence" value="ECO:0007669"/>
    <property type="project" value="UniProtKB-KW"/>
</dbReference>
<dbReference type="Gene3D" id="1.20.1250.20">
    <property type="entry name" value="MFS general substrate transporter like domains"/>
    <property type="match status" value="1"/>
</dbReference>
<keyword evidence="3 9" id="KW-0813">Transport</keyword>
<proteinExistence type="inferred from homology"/>
<evidence type="ECO:0000256" key="3">
    <source>
        <dbReference type="ARBA" id="ARBA00022448"/>
    </source>
</evidence>
<feature type="transmembrane region" description="Helical" evidence="12">
    <location>
        <begin position="349"/>
        <end position="373"/>
    </location>
</feature>
<dbReference type="PROSITE" id="PS00216">
    <property type="entry name" value="SUGAR_TRANSPORT_1"/>
    <property type="match status" value="2"/>
</dbReference>
<evidence type="ECO:0000256" key="5">
    <source>
        <dbReference type="ARBA" id="ARBA00022692"/>
    </source>
</evidence>
<dbReference type="Gramene" id="TraesPARA_EIv1.0_1788660.1">
    <property type="protein sequence ID" value="TraesPARA_EIv1.0_1788660.1.CDS"/>
    <property type="gene ID" value="TraesPARA_EIv1.0_1788660"/>
</dbReference>
<dbReference type="OMA" id="WMDYGTS"/>